<evidence type="ECO:0000256" key="5">
    <source>
        <dbReference type="ARBA" id="ARBA00022729"/>
    </source>
</evidence>
<keyword evidence="13" id="KW-1185">Reference proteome</keyword>
<evidence type="ECO:0000313" key="13">
    <source>
        <dbReference type="Proteomes" id="UP000016566"/>
    </source>
</evidence>
<dbReference type="InterPro" id="IPR010275">
    <property type="entry name" value="MepK"/>
</dbReference>
<evidence type="ECO:0000256" key="1">
    <source>
        <dbReference type="ARBA" id="ARBA00001947"/>
    </source>
</evidence>
<dbReference type="eggNOG" id="COG3108">
    <property type="taxonomic scope" value="Bacteria"/>
</dbReference>
<evidence type="ECO:0000256" key="2">
    <source>
        <dbReference type="ARBA" id="ARBA00004776"/>
    </source>
</evidence>
<comment type="pathway">
    <text evidence="2">Cell wall biogenesis; cell wall polysaccharide biosynthesis.</text>
</comment>
<dbReference type="GO" id="GO:0046872">
    <property type="term" value="F:metal ion binding"/>
    <property type="evidence" value="ECO:0007669"/>
    <property type="project" value="UniProtKB-KW"/>
</dbReference>
<evidence type="ECO:0000256" key="7">
    <source>
        <dbReference type="ARBA" id="ARBA00022833"/>
    </source>
</evidence>
<keyword evidence="3" id="KW-0645">Protease</keyword>
<keyword evidence="6" id="KW-0378">Hydrolase</keyword>
<dbReference type="EMBL" id="BATB01000117">
    <property type="protein sequence ID" value="GAD57632.1"/>
    <property type="molecule type" value="Genomic_DNA"/>
</dbReference>
<sequence length="156" mass="17917">MFPRGDSYLDITNAHTGERRALRFMKDGRTDRRALRRLDWLFRDWRDGETPDIDHRIYWSLAALSDVVRQQGHSGQIILLSGFRTPETTRFLQSRGIGASSNSYHMKRRAADVLFEGIPMTDVANIAEWLQVGGVGRYHGSNFTHIDSGPIRTWRG</sequence>
<keyword evidence="7" id="KW-0862">Zinc</keyword>
<comment type="caution">
    <text evidence="12">The sequence shown here is derived from an EMBL/GenBank/DDBJ whole genome shotgun (WGS) entry which is preliminary data.</text>
</comment>
<dbReference type="GO" id="GO:0008237">
    <property type="term" value="F:metallopeptidase activity"/>
    <property type="evidence" value="ECO:0007669"/>
    <property type="project" value="UniProtKB-KW"/>
</dbReference>
<evidence type="ECO:0000256" key="6">
    <source>
        <dbReference type="ARBA" id="ARBA00022801"/>
    </source>
</evidence>
<dbReference type="PANTHER" id="PTHR37425">
    <property type="match status" value="1"/>
</dbReference>
<dbReference type="Proteomes" id="UP000016566">
    <property type="component" value="Unassembled WGS sequence"/>
</dbReference>
<dbReference type="InterPro" id="IPR009045">
    <property type="entry name" value="Zn_M74/Hedgehog-like"/>
</dbReference>
<gene>
    <name evidence="12" type="ORF">MBELCI_3684</name>
</gene>
<evidence type="ECO:0000256" key="11">
    <source>
        <dbReference type="ARBA" id="ARBA00093666"/>
    </source>
</evidence>
<evidence type="ECO:0000313" key="12">
    <source>
        <dbReference type="EMBL" id="GAD57632.1"/>
    </source>
</evidence>
<dbReference type="Gene3D" id="3.30.1380.10">
    <property type="match status" value="1"/>
</dbReference>
<dbReference type="GO" id="GO:0071555">
    <property type="term" value="P:cell wall organization"/>
    <property type="evidence" value="ECO:0007669"/>
    <property type="project" value="UniProtKB-KW"/>
</dbReference>
<dbReference type="SUPFAM" id="SSF55166">
    <property type="entry name" value="Hedgehog/DD-peptidase"/>
    <property type="match status" value="1"/>
</dbReference>
<comment type="similarity">
    <text evidence="10">Belongs to the peptidase M15 family.</text>
</comment>
<keyword evidence="8" id="KW-0482">Metalloprotease</keyword>
<evidence type="ECO:0000256" key="8">
    <source>
        <dbReference type="ARBA" id="ARBA00023049"/>
    </source>
</evidence>
<name>U2Z988_9RHOB</name>
<keyword evidence="5" id="KW-0732">Signal</keyword>
<reference evidence="12" key="1">
    <citation type="journal article" date="2013" name="Genome Announc.">
        <title>Draft Genome Sequence of Loktanella cinnabarina LL-001T, Isolated from Deep-Sea Floor Sediment.</title>
        <authorList>
            <person name="Nishi S."/>
            <person name="Tsubouchi T."/>
            <person name="Takaki Y."/>
            <person name="Koyanagi R."/>
            <person name="Satoh N."/>
            <person name="Maruyama T."/>
            <person name="Hatada Y."/>
        </authorList>
    </citation>
    <scope>NUCLEOTIDE SEQUENCE [LARGE SCALE GENOMIC DNA]</scope>
    <source>
        <strain evidence="12">LL-001</strain>
    </source>
</reference>
<accession>U2Z988</accession>
<protein>
    <recommendedName>
        <fullName evidence="11">Murein endopeptidase K</fullName>
    </recommendedName>
</protein>
<dbReference type="STRING" id="1337093.MBELCI_3684"/>
<keyword evidence="4" id="KW-0479">Metal-binding</keyword>
<comment type="cofactor">
    <cofactor evidence="1">
        <name>Zn(2+)</name>
        <dbReference type="ChEBI" id="CHEBI:29105"/>
    </cofactor>
</comment>
<organism evidence="12 13">
    <name type="scientific">Limimaricola cinnabarinus LL-001</name>
    <dbReference type="NCBI Taxonomy" id="1337093"/>
    <lineage>
        <taxon>Bacteria</taxon>
        <taxon>Pseudomonadati</taxon>
        <taxon>Pseudomonadota</taxon>
        <taxon>Alphaproteobacteria</taxon>
        <taxon>Rhodobacterales</taxon>
        <taxon>Paracoccaceae</taxon>
        <taxon>Limimaricola</taxon>
    </lineage>
</organism>
<evidence type="ECO:0000256" key="4">
    <source>
        <dbReference type="ARBA" id="ARBA00022723"/>
    </source>
</evidence>
<keyword evidence="9" id="KW-0961">Cell wall biogenesis/degradation</keyword>
<dbReference type="AlphaFoldDB" id="U2Z988"/>
<dbReference type="Pfam" id="PF05951">
    <property type="entry name" value="Peptidase_M15_2"/>
    <property type="match status" value="1"/>
</dbReference>
<evidence type="ECO:0000256" key="9">
    <source>
        <dbReference type="ARBA" id="ARBA00023316"/>
    </source>
</evidence>
<dbReference type="GO" id="GO:0006508">
    <property type="term" value="P:proteolysis"/>
    <property type="evidence" value="ECO:0007669"/>
    <property type="project" value="UniProtKB-KW"/>
</dbReference>
<evidence type="ECO:0000256" key="3">
    <source>
        <dbReference type="ARBA" id="ARBA00022670"/>
    </source>
</evidence>
<proteinExistence type="inferred from homology"/>
<evidence type="ECO:0000256" key="10">
    <source>
        <dbReference type="ARBA" id="ARBA00093448"/>
    </source>
</evidence>
<dbReference type="PANTHER" id="PTHR37425:SF1">
    <property type="entry name" value="OUTER MEMBRANE PROTEIN"/>
    <property type="match status" value="1"/>
</dbReference>